<protein>
    <submittedName>
        <fullName evidence="3">Putative brother of cdo</fullName>
    </submittedName>
</protein>
<dbReference type="AlphaFoldDB" id="A0A0K8RLU7"/>
<feature type="transmembrane region" description="Helical" evidence="2">
    <location>
        <begin position="50"/>
        <end position="71"/>
    </location>
</feature>
<keyword evidence="2" id="KW-1133">Transmembrane helix</keyword>
<proteinExistence type="evidence at transcript level"/>
<evidence type="ECO:0000313" key="3">
    <source>
        <dbReference type="EMBL" id="JAA71868.1"/>
    </source>
</evidence>
<accession>A0A0K8RLU7</accession>
<feature type="region of interest" description="Disordered" evidence="1">
    <location>
        <begin position="77"/>
        <end position="99"/>
    </location>
</feature>
<dbReference type="EMBL" id="GADI01001940">
    <property type="protein sequence ID" value="JAA71868.1"/>
    <property type="molecule type" value="mRNA"/>
</dbReference>
<evidence type="ECO:0000256" key="2">
    <source>
        <dbReference type="SAM" id="Phobius"/>
    </source>
</evidence>
<reference evidence="3" key="1">
    <citation type="submission" date="2012-12" db="EMBL/GenBank/DDBJ databases">
        <title>Identification and characterization of a phenylalanine ammonia-lyase gene family in Isatis indigotica Fort.</title>
        <authorList>
            <person name="Liu Q."/>
            <person name="Chen J."/>
            <person name="Zhou X."/>
            <person name="Di P."/>
            <person name="Xiao Y."/>
            <person name="Xuan H."/>
            <person name="Zhang L."/>
            <person name="Chen W."/>
        </authorList>
    </citation>
    <scope>NUCLEOTIDE SEQUENCE</scope>
    <source>
        <tissue evidence="3">Salivary gland</tissue>
    </source>
</reference>
<keyword evidence="2" id="KW-0812">Transmembrane</keyword>
<sequence>MQCFNVAGASEFSNICTHKTLALPSTGEKKEAPPPELPEPTDNSDRDVPYIVLGVVLAVVLIVLTVSIVLCNPTSAGTKEGGRRARVPPSDHNSNLQQNGHIGNGEYFTALVVSNLYIHNQVHWILSSFPSCQEKKYAAVIGNAAVQWP</sequence>
<evidence type="ECO:0000256" key="1">
    <source>
        <dbReference type="SAM" id="MobiDB-lite"/>
    </source>
</evidence>
<keyword evidence="2" id="KW-0472">Membrane</keyword>
<organism evidence="3">
    <name type="scientific">Ixodes ricinus</name>
    <name type="common">Common tick</name>
    <name type="synonym">Acarus ricinus</name>
    <dbReference type="NCBI Taxonomy" id="34613"/>
    <lineage>
        <taxon>Eukaryota</taxon>
        <taxon>Metazoa</taxon>
        <taxon>Ecdysozoa</taxon>
        <taxon>Arthropoda</taxon>
        <taxon>Chelicerata</taxon>
        <taxon>Arachnida</taxon>
        <taxon>Acari</taxon>
        <taxon>Parasitiformes</taxon>
        <taxon>Ixodida</taxon>
        <taxon>Ixodoidea</taxon>
        <taxon>Ixodidae</taxon>
        <taxon>Ixodinae</taxon>
        <taxon>Ixodes</taxon>
    </lineage>
</organism>
<name>A0A0K8RLU7_IXORI</name>
<feature type="region of interest" description="Disordered" evidence="1">
    <location>
        <begin position="25"/>
        <end position="44"/>
    </location>
</feature>